<evidence type="ECO:0000313" key="1">
    <source>
        <dbReference type="EMBL" id="KAL0007440.1"/>
    </source>
</evidence>
<dbReference type="Proteomes" id="UP001459277">
    <property type="component" value="Unassembled WGS sequence"/>
</dbReference>
<organism evidence="1 2">
    <name type="scientific">Lithocarpus litseifolius</name>
    <dbReference type="NCBI Taxonomy" id="425828"/>
    <lineage>
        <taxon>Eukaryota</taxon>
        <taxon>Viridiplantae</taxon>
        <taxon>Streptophyta</taxon>
        <taxon>Embryophyta</taxon>
        <taxon>Tracheophyta</taxon>
        <taxon>Spermatophyta</taxon>
        <taxon>Magnoliopsida</taxon>
        <taxon>eudicotyledons</taxon>
        <taxon>Gunneridae</taxon>
        <taxon>Pentapetalae</taxon>
        <taxon>rosids</taxon>
        <taxon>fabids</taxon>
        <taxon>Fagales</taxon>
        <taxon>Fagaceae</taxon>
        <taxon>Lithocarpus</taxon>
    </lineage>
</organism>
<dbReference type="EMBL" id="JAZDWU010000003">
    <property type="protein sequence ID" value="KAL0007440.1"/>
    <property type="molecule type" value="Genomic_DNA"/>
</dbReference>
<sequence length="89" mass="9870">MVGNRNQHVYPKADEELATPTFDSKEFIRRKNRINVNSNAMPSNASLGIELSAGLTLNSHAEFSGKVVFPEFSGKVVFKHGNMGQNFMI</sequence>
<proteinExistence type="predicted"/>
<reference evidence="1 2" key="1">
    <citation type="submission" date="2024-01" db="EMBL/GenBank/DDBJ databases">
        <title>A telomere-to-telomere, gap-free genome of sweet tea (Lithocarpus litseifolius).</title>
        <authorList>
            <person name="Zhou J."/>
        </authorList>
    </citation>
    <scope>NUCLEOTIDE SEQUENCE [LARGE SCALE GENOMIC DNA]</scope>
    <source>
        <strain evidence="1">Zhou-2022a</strain>
        <tissue evidence="1">Leaf</tissue>
    </source>
</reference>
<gene>
    <name evidence="1" type="ORF">SO802_008942</name>
</gene>
<name>A0AAW2DA04_9ROSI</name>
<accession>A0AAW2DA04</accession>
<keyword evidence="2" id="KW-1185">Reference proteome</keyword>
<dbReference type="AlphaFoldDB" id="A0AAW2DA04"/>
<protein>
    <submittedName>
        <fullName evidence="1">Uncharacterized protein</fullName>
    </submittedName>
</protein>
<evidence type="ECO:0000313" key="2">
    <source>
        <dbReference type="Proteomes" id="UP001459277"/>
    </source>
</evidence>
<comment type="caution">
    <text evidence="1">The sequence shown here is derived from an EMBL/GenBank/DDBJ whole genome shotgun (WGS) entry which is preliminary data.</text>
</comment>